<dbReference type="EMBL" id="CM037152">
    <property type="protein sequence ID" value="KAH7832901.1"/>
    <property type="molecule type" value="Genomic_DNA"/>
</dbReference>
<keyword evidence="2" id="KW-1185">Reference proteome</keyword>
<gene>
    <name evidence="1" type="ORF">Vadar_001185</name>
</gene>
<accession>A0ACB7WX04</accession>
<dbReference type="Proteomes" id="UP000828048">
    <property type="component" value="Chromosome 2"/>
</dbReference>
<comment type="caution">
    <text evidence="1">The sequence shown here is derived from an EMBL/GenBank/DDBJ whole genome shotgun (WGS) entry which is preliminary data.</text>
</comment>
<organism evidence="1 2">
    <name type="scientific">Vaccinium darrowii</name>
    <dbReference type="NCBI Taxonomy" id="229202"/>
    <lineage>
        <taxon>Eukaryota</taxon>
        <taxon>Viridiplantae</taxon>
        <taxon>Streptophyta</taxon>
        <taxon>Embryophyta</taxon>
        <taxon>Tracheophyta</taxon>
        <taxon>Spermatophyta</taxon>
        <taxon>Magnoliopsida</taxon>
        <taxon>eudicotyledons</taxon>
        <taxon>Gunneridae</taxon>
        <taxon>Pentapetalae</taxon>
        <taxon>asterids</taxon>
        <taxon>Ericales</taxon>
        <taxon>Ericaceae</taxon>
        <taxon>Vaccinioideae</taxon>
        <taxon>Vaccinieae</taxon>
        <taxon>Vaccinium</taxon>
    </lineage>
</organism>
<protein>
    <submittedName>
        <fullName evidence="1">Uncharacterized protein</fullName>
    </submittedName>
</protein>
<name>A0ACB7WX04_9ERIC</name>
<sequence length="304" mass="34171">MGPGLKKRSVSCSVTSTTTPVTTDATLPTQITASMPSNTSLSTQTSGAGVRKSTGVRGRTRGIGVRKSIVQFGGKKLDVYVAPKMRAFCGINATKVAAEFGVQIRNSCPIEGFFKTSSESMRMRMSSLSWWTKLDTVYIEWKHEMGKHYRLANEKYEKTKDASDHPYRHPHKGVNQDKWKYMVDHVFGDETWKKRSLAGQKNRTKLPHNHTLGSRSLPAAMTIEADKNLEAIPPEERLPLVDRLPDFCDTYKASHTLKDTQDWIDTICKEKHEQIVRDQAKQSGTPLTAEEPSRAVLGERKNYI</sequence>
<evidence type="ECO:0000313" key="1">
    <source>
        <dbReference type="EMBL" id="KAH7832901.1"/>
    </source>
</evidence>
<evidence type="ECO:0000313" key="2">
    <source>
        <dbReference type="Proteomes" id="UP000828048"/>
    </source>
</evidence>
<reference evidence="1 2" key="1">
    <citation type="journal article" date="2021" name="Hortic Res">
        <title>High-quality reference genome and annotation aids understanding of berry development for evergreen blueberry (Vaccinium darrowii).</title>
        <authorList>
            <person name="Yu J."/>
            <person name="Hulse-Kemp A.M."/>
            <person name="Babiker E."/>
            <person name="Staton M."/>
        </authorList>
    </citation>
    <scope>NUCLEOTIDE SEQUENCE [LARGE SCALE GENOMIC DNA]</scope>
    <source>
        <strain evidence="2">cv. NJ 8807/NJ 8810</strain>
        <tissue evidence="1">Young leaf</tissue>
    </source>
</reference>
<proteinExistence type="predicted"/>